<evidence type="ECO:0000256" key="5">
    <source>
        <dbReference type="ARBA" id="ARBA00023288"/>
    </source>
</evidence>
<evidence type="ECO:0000313" key="8">
    <source>
        <dbReference type="Proteomes" id="UP000266677"/>
    </source>
</evidence>
<dbReference type="Pfam" id="PF14041">
    <property type="entry name" value="Lipoprotein_21"/>
    <property type="match status" value="1"/>
</dbReference>
<reference evidence="7 8" key="1">
    <citation type="submission" date="2018-09" db="EMBL/GenBank/DDBJ databases">
        <title>YIM PH21274 draft genome.</title>
        <authorList>
            <person name="Miao C."/>
        </authorList>
    </citation>
    <scope>NUCLEOTIDE SEQUENCE [LARGE SCALE GENOMIC DNA]</scope>
    <source>
        <strain evidence="7 8">YIM PH 21724</strain>
    </source>
</reference>
<accession>A0A3A4KR41</accession>
<dbReference type="EMBL" id="QZFU01000018">
    <property type="protein sequence ID" value="RJO75580.1"/>
    <property type="molecule type" value="Genomic_DNA"/>
</dbReference>
<sequence length="215" mass="21875">MNKTIGATLTAIGLTLAAAGCQDADIPTPRAGSNATVQNTSVETTLASPDSAQAPSSKSPVSPITSAAKSDDAPATSGHHFCVDANNPVVSYAIQGLGPSVGGEPYGFGTASHENVGSCPDLLWVQAETPHGTGSSPSHILFFNHDGYLGTATTKATAFTQVSGSGSRSVEISYRWTKGNEPNCCPTGAATITFTLGADGRTITHNPEIPTEVTK</sequence>
<evidence type="ECO:0000256" key="6">
    <source>
        <dbReference type="SAM" id="MobiDB-lite"/>
    </source>
</evidence>
<dbReference type="PROSITE" id="PS51257">
    <property type="entry name" value="PROKAR_LIPOPROTEIN"/>
    <property type="match status" value="1"/>
</dbReference>
<evidence type="ECO:0000256" key="4">
    <source>
        <dbReference type="ARBA" id="ARBA00023139"/>
    </source>
</evidence>
<dbReference type="OrthoDB" id="4427395at2"/>
<keyword evidence="2" id="KW-0732">Signal</keyword>
<proteinExistence type="predicted"/>
<keyword evidence="8" id="KW-1185">Reference proteome</keyword>
<evidence type="ECO:0000256" key="2">
    <source>
        <dbReference type="ARBA" id="ARBA00022729"/>
    </source>
</evidence>
<evidence type="ECO:0000313" key="7">
    <source>
        <dbReference type="EMBL" id="RJO75580.1"/>
    </source>
</evidence>
<organism evidence="7 8">
    <name type="scientific">Nocardia panacis</name>
    <dbReference type="NCBI Taxonomy" id="2340916"/>
    <lineage>
        <taxon>Bacteria</taxon>
        <taxon>Bacillati</taxon>
        <taxon>Actinomycetota</taxon>
        <taxon>Actinomycetes</taxon>
        <taxon>Mycobacteriales</taxon>
        <taxon>Nocardiaceae</taxon>
        <taxon>Nocardia</taxon>
    </lineage>
</organism>
<name>A0A3A4KR41_9NOCA</name>
<keyword evidence="4" id="KW-0564">Palmitate</keyword>
<dbReference type="RefSeq" id="WP_120041101.1">
    <property type="nucleotide sequence ID" value="NZ_QZFU01000018.1"/>
</dbReference>
<feature type="compositionally biased region" description="Polar residues" evidence="6">
    <location>
        <begin position="44"/>
        <end position="68"/>
    </location>
</feature>
<keyword evidence="5 7" id="KW-0449">Lipoprotein</keyword>
<comment type="caution">
    <text evidence="7">The sequence shown here is derived from an EMBL/GenBank/DDBJ whole genome shotgun (WGS) entry which is preliminary data.</text>
</comment>
<dbReference type="Proteomes" id="UP000266677">
    <property type="component" value="Unassembled WGS sequence"/>
</dbReference>
<keyword evidence="3" id="KW-0472">Membrane</keyword>
<dbReference type="InterPro" id="IPR025971">
    <property type="entry name" value="LppP/LprE"/>
</dbReference>
<evidence type="ECO:0000256" key="1">
    <source>
        <dbReference type="ARBA" id="ARBA00022475"/>
    </source>
</evidence>
<dbReference type="AlphaFoldDB" id="A0A3A4KR41"/>
<feature type="region of interest" description="Disordered" evidence="6">
    <location>
        <begin position="44"/>
        <end position="76"/>
    </location>
</feature>
<keyword evidence="1" id="KW-1003">Cell membrane</keyword>
<gene>
    <name evidence="7" type="ORF">D5S18_14200</name>
</gene>
<evidence type="ECO:0000256" key="3">
    <source>
        <dbReference type="ARBA" id="ARBA00023136"/>
    </source>
</evidence>
<protein>
    <submittedName>
        <fullName evidence="7">LppP/LprE family lipoprotein</fullName>
    </submittedName>
</protein>